<dbReference type="Pfam" id="PF06500">
    <property type="entry name" value="FrsA-like"/>
    <property type="match status" value="1"/>
</dbReference>
<reference evidence="2 3" key="1">
    <citation type="submission" date="2019-03" db="EMBL/GenBank/DDBJ databases">
        <title>Genomic Encyclopedia of Type Strains, Phase IV (KMG-IV): sequencing the most valuable type-strain genomes for metagenomic binning, comparative biology and taxonomic classification.</title>
        <authorList>
            <person name="Goeker M."/>
        </authorList>
    </citation>
    <scope>NUCLEOTIDE SEQUENCE [LARGE SCALE GENOMIC DNA]</scope>
    <source>
        <strain evidence="2 3">DSM 18577</strain>
    </source>
</reference>
<dbReference type="EMBL" id="SMGD01000011">
    <property type="protein sequence ID" value="TCK58657.1"/>
    <property type="molecule type" value="Genomic_DNA"/>
</dbReference>
<accession>A0A4R1K419</accession>
<dbReference type="GO" id="GO:0016787">
    <property type="term" value="F:hydrolase activity"/>
    <property type="evidence" value="ECO:0007669"/>
    <property type="project" value="UniProtKB-KW"/>
</dbReference>
<evidence type="ECO:0000313" key="2">
    <source>
        <dbReference type="EMBL" id="TCK58657.1"/>
    </source>
</evidence>
<dbReference type="Gene3D" id="3.40.50.1820">
    <property type="entry name" value="alpha/beta hydrolase"/>
    <property type="match status" value="1"/>
</dbReference>
<dbReference type="AlphaFoldDB" id="A0A4R1K419"/>
<protein>
    <submittedName>
        <fullName evidence="2">Esterase FrsA</fullName>
    </submittedName>
</protein>
<name>A0A4R1K419_9GAMM</name>
<gene>
    <name evidence="2" type="ORF">EV690_0794</name>
</gene>
<dbReference type="InterPro" id="IPR050261">
    <property type="entry name" value="FrsA_esterase"/>
</dbReference>
<dbReference type="InterPro" id="IPR010520">
    <property type="entry name" value="FrsA-like"/>
</dbReference>
<dbReference type="Proteomes" id="UP000295565">
    <property type="component" value="Unassembled WGS sequence"/>
</dbReference>
<comment type="caution">
    <text evidence="2">The sequence shown here is derived from an EMBL/GenBank/DDBJ whole genome shotgun (WGS) entry which is preliminary data.</text>
</comment>
<keyword evidence="3" id="KW-1185">Reference proteome</keyword>
<dbReference type="PANTHER" id="PTHR22946">
    <property type="entry name" value="DIENELACTONE HYDROLASE DOMAIN-CONTAINING PROTEIN-RELATED"/>
    <property type="match status" value="1"/>
</dbReference>
<sequence length="406" mass="46207">MLTRSEQLFQRQRTVRETSTLANAACIKNLHSQPKNLLHTHVEQSHWYRMMLRVEWAFLGLSPVEIGAILANIASATAPRSNYLLDTIVGYRPGCWCYEWLRYSVSLASKQQFLAAAMAASIADYPHFRQDPLRVKARPLLNSYYEEAMRAQEDVEKFEQIQVEVSGKSARGYLHLPTTTRPVPLVIVFADWSQLYPEWFALYREGLAKAGIAMLVIEFCGSHGLSDFTWQQHSVAVYQRFIELMIDSPYIMSTHIALIGYRFSVPTAVKIAQLNPDKIQKLVCLEPAVSSIFSQENSHRQLPQMVRDGLASFLGGDSSQWQYVAALLQPFSLKVQGLLKRHSWSGQLLTIYHHDSLLASKDDIKELLMMADTSEKVILKGPDFSDQLAQVTRSVVHWLKNQLSYV</sequence>
<dbReference type="InterPro" id="IPR029058">
    <property type="entry name" value="AB_hydrolase_fold"/>
</dbReference>
<keyword evidence="1" id="KW-0378">Hydrolase</keyword>
<proteinExistence type="predicted"/>
<dbReference type="SUPFAM" id="SSF53474">
    <property type="entry name" value="alpha/beta-Hydrolases"/>
    <property type="match status" value="1"/>
</dbReference>
<evidence type="ECO:0000256" key="1">
    <source>
        <dbReference type="ARBA" id="ARBA00022801"/>
    </source>
</evidence>
<evidence type="ECO:0000313" key="3">
    <source>
        <dbReference type="Proteomes" id="UP000295565"/>
    </source>
</evidence>
<organism evidence="2 3">
    <name type="scientific">Celerinatantimonas diazotrophica</name>
    <dbReference type="NCBI Taxonomy" id="412034"/>
    <lineage>
        <taxon>Bacteria</taxon>
        <taxon>Pseudomonadati</taxon>
        <taxon>Pseudomonadota</taxon>
        <taxon>Gammaproteobacteria</taxon>
        <taxon>Celerinatantimonadaceae</taxon>
        <taxon>Celerinatantimonas</taxon>
    </lineage>
</organism>
<dbReference type="PANTHER" id="PTHR22946:SF4">
    <property type="entry name" value="ESTERASE FRSA"/>
    <property type="match status" value="1"/>
</dbReference>